<dbReference type="InterPro" id="IPR003594">
    <property type="entry name" value="HATPase_dom"/>
</dbReference>
<name>A0A840IJZ0_9ACTN</name>
<keyword evidence="1" id="KW-0808">Transferase</keyword>
<proteinExistence type="predicted"/>
<dbReference type="GO" id="GO:0004674">
    <property type="term" value="F:protein serine/threonine kinase activity"/>
    <property type="evidence" value="ECO:0007669"/>
    <property type="project" value="UniProtKB-KW"/>
</dbReference>
<evidence type="ECO:0000259" key="2">
    <source>
        <dbReference type="Pfam" id="PF13581"/>
    </source>
</evidence>
<dbReference type="PANTHER" id="PTHR35526">
    <property type="entry name" value="ANTI-SIGMA-F FACTOR RSBW-RELATED"/>
    <property type="match status" value="1"/>
</dbReference>
<gene>
    <name evidence="3" type="ORF">BDZ31_004705</name>
</gene>
<protein>
    <submittedName>
        <fullName evidence="3">Anti-sigma regulatory factor (Ser/Thr protein kinase)</fullName>
    </submittedName>
</protein>
<sequence>MERRYLGVPFTADSKAAIVHETFAATVDAPARARALIRTVLDCDPRVGAAQLAASELVTNAILHGGLGSHAEVEVYVRCTSAHVRVSVVHAGDGRDADRGRGGVGGWGLPIVASLASAWSLDSVGATTVAWFEL</sequence>
<evidence type="ECO:0000256" key="1">
    <source>
        <dbReference type="ARBA" id="ARBA00022527"/>
    </source>
</evidence>
<dbReference type="InterPro" id="IPR036890">
    <property type="entry name" value="HATPase_C_sf"/>
</dbReference>
<dbReference type="Gene3D" id="3.30.565.10">
    <property type="entry name" value="Histidine kinase-like ATPase, C-terminal domain"/>
    <property type="match status" value="1"/>
</dbReference>
<dbReference type="RefSeq" id="WP_183345701.1">
    <property type="nucleotide sequence ID" value="NZ_JACHNU010000010.1"/>
</dbReference>
<keyword evidence="4" id="KW-1185">Reference proteome</keyword>
<feature type="domain" description="Histidine kinase/HSP90-like ATPase" evidence="2">
    <location>
        <begin position="35"/>
        <end position="128"/>
    </location>
</feature>
<dbReference type="InterPro" id="IPR050267">
    <property type="entry name" value="Anti-sigma-factor_SerPK"/>
</dbReference>
<reference evidence="3 4" key="1">
    <citation type="submission" date="2020-08" db="EMBL/GenBank/DDBJ databases">
        <title>Genomic Encyclopedia of Archaeal and Bacterial Type Strains, Phase II (KMG-II): from individual species to whole genera.</title>
        <authorList>
            <person name="Goeker M."/>
        </authorList>
    </citation>
    <scope>NUCLEOTIDE SEQUENCE [LARGE SCALE GENOMIC DNA]</scope>
    <source>
        <strain evidence="3 4">DSM 23288</strain>
    </source>
</reference>
<keyword evidence="1" id="KW-0723">Serine/threonine-protein kinase</keyword>
<keyword evidence="1" id="KW-0418">Kinase</keyword>
<dbReference type="CDD" id="cd16936">
    <property type="entry name" value="HATPase_RsbW-like"/>
    <property type="match status" value="1"/>
</dbReference>
<accession>A0A840IJZ0</accession>
<dbReference type="Proteomes" id="UP000585272">
    <property type="component" value="Unassembled WGS sequence"/>
</dbReference>
<dbReference type="EMBL" id="JACHNU010000010">
    <property type="protein sequence ID" value="MBB4665086.1"/>
    <property type="molecule type" value="Genomic_DNA"/>
</dbReference>
<organism evidence="3 4">
    <name type="scientific">Conexibacter arvalis</name>
    <dbReference type="NCBI Taxonomy" id="912552"/>
    <lineage>
        <taxon>Bacteria</taxon>
        <taxon>Bacillati</taxon>
        <taxon>Actinomycetota</taxon>
        <taxon>Thermoleophilia</taxon>
        <taxon>Solirubrobacterales</taxon>
        <taxon>Conexibacteraceae</taxon>
        <taxon>Conexibacter</taxon>
    </lineage>
</organism>
<evidence type="ECO:0000313" key="3">
    <source>
        <dbReference type="EMBL" id="MBB4665086.1"/>
    </source>
</evidence>
<dbReference type="AlphaFoldDB" id="A0A840IJZ0"/>
<dbReference type="SUPFAM" id="SSF55874">
    <property type="entry name" value="ATPase domain of HSP90 chaperone/DNA topoisomerase II/histidine kinase"/>
    <property type="match status" value="1"/>
</dbReference>
<dbReference type="Pfam" id="PF13581">
    <property type="entry name" value="HATPase_c_2"/>
    <property type="match status" value="1"/>
</dbReference>
<dbReference type="PANTHER" id="PTHR35526:SF3">
    <property type="entry name" value="ANTI-SIGMA-F FACTOR RSBW"/>
    <property type="match status" value="1"/>
</dbReference>
<evidence type="ECO:0000313" key="4">
    <source>
        <dbReference type="Proteomes" id="UP000585272"/>
    </source>
</evidence>
<comment type="caution">
    <text evidence="3">The sequence shown here is derived from an EMBL/GenBank/DDBJ whole genome shotgun (WGS) entry which is preliminary data.</text>
</comment>